<dbReference type="STRING" id="1798647.A2855_01930"/>
<dbReference type="InterPro" id="IPR036388">
    <property type="entry name" value="WH-like_DNA-bd_sf"/>
</dbReference>
<dbReference type="Gene3D" id="1.10.10.1250">
    <property type="entry name" value="RNA polymerase, subunit delta, N-terminal domain"/>
    <property type="match status" value="1"/>
</dbReference>
<dbReference type="PANTHER" id="PTHR30603:SF47">
    <property type="entry name" value="RNA POLYMERASE SIGMA FACTOR SIGD, CHLOROPLASTIC"/>
    <property type="match status" value="1"/>
</dbReference>
<sequence>MAQISSKLTDPLFKNLTDRQKAVLIGRFGLGNGGEKETLEAIGQKFDITRERVRQIESSALSAVAANTKSFATAQAILRESKRVLAASGGAMRKEALIDALSGQFEGLTANYFGLLLAASKAFHFRAEDDSFHASYYLDKDSFKKAETFLNQWINYLKSKKHSILEGRYNEEFTAFVKEKKISPAAAEQYALLSKRIHRNSFGDVGLAEWPEVRPKTIRDRIYVVLKKQKQPVHFEDIARLINDAKLDARLAIASTVHNELIKDRRFVLVGRGMYGLSEHGYEPGTAQEVIARILKKQGPMKSAEIIQAVQKERLFKHNTILVNLQNKSLFQRDEGGAYRVREA</sequence>
<organism evidence="3 4">
    <name type="scientific">Candidatus Liptonbacteria bacterium RIFCSPHIGHO2_01_FULL_57_28</name>
    <dbReference type="NCBI Taxonomy" id="1798647"/>
    <lineage>
        <taxon>Bacteria</taxon>
        <taxon>Candidatus Liptoniibacteriota</taxon>
    </lineage>
</organism>
<name>A0A1G2CDT2_9BACT</name>
<comment type="caution">
    <text evidence="3">The sequence shown here is derived from an EMBL/GenBank/DDBJ whole genome shotgun (WGS) entry which is preliminary data.</text>
</comment>
<reference evidence="3 4" key="1">
    <citation type="journal article" date="2016" name="Nat. Commun.">
        <title>Thousands of microbial genomes shed light on interconnected biogeochemical processes in an aquifer system.</title>
        <authorList>
            <person name="Anantharaman K."/>
            <person name="Brown C.T."/>
            <person name="Hug L.A."/>
            <person name="Sharon I."/>
            <person name="Castelle C.J."/>
            <person name="Probst A.J."/>
            <person name="Thomas B.C."/>
            <person name="Singh A."/>
            <person name="Wilkins M.J."/>
            <person name="Karaoz U."/>
            <person name="Brodie E.L."/>
            <person name="Williams K.H."/>
            <person name="Hubbard S.S."/>
            <person name="Banfield J.F."/>
        </authorList>
    </citation>
    <scope>NUCLEOTIDE SEQUENCE [LARGE SCALE GENOMIC DNA]</scope>
</reference>
<evidence type="ECO:0000313" key="4">
    <source>
        <dbReference type="Proteomes" id="UP000179059"/>
    </source>
</evidence>
<dbReference type="Pfam" id="PF04545">
    <property type="entry name" value="Sigma70_r4"/>
    <property type="match status" value="1"/>
</dbReference>
<accession>A0A1G2CDT2</accession>
<dbReference type="SUPFAM" id="SSF88659">
    <property type="entry name" value="Sigma3 and sigma4 domains of RNA polymerase sigma factors"/>
    <property type="match status" value="1"/>
</dbReference>
<keyword evidence="1" id="KW-0804">Transcription</keyword>
<dbReference type="InterPro" id="IPR000943">
    <property type="entry name" value="RNA_pol_sigma70"/>
</dbReference>
<evidence type="ECO:0000259" key="2">
    <source>
        <dbReference type="PROSITE" id="PS51913"/>
    </source>
</evidence>
<dbReference type="EMBL" id="MHKX01000005">
    <property type="protein sequence ID" value="OGY98587.1"/>
    <property type="molecule type" value="Genomic_DNA"/>
</dbReference>
<dbReference type="PROSITE" id="PS51913">
    <property type="entry name" value="HTH_HARE"/>
    <property type="match status" value="1"/>
</dbReference>
<dbReference type="Proteomes" id="UP000179059">
    <property type="component" value="Unassembled WGS sequence"/>
</dbReference>
<dbReference type="PANTHER" id="PTHR30603">
    <property type="entry name" value="RNA POLYMERASE SIGMA FACTOR RPO"/>
    <property type="match status" value="1"/>
</dbReference>
<dbReference type="Gene3D" id="1.10.10.10">
    <property type="entry name" value="Winged helix-like DNA-binding domain superfamily/Winged helix DNA-binding domain"/>
    <property type="match status" value="1"/>
</dbReference>
<feature type="domain" description="HTH HARE-type" evidence="2">
    <location>
        <begin position="216"/>
        <end position="280"/>
    </location>
</feature>
<dbReference type="InterPro" id="IPR013324">
    <property type="entry name" value="RNA_pol_sigma_r3/r4-like"/>
</dbReference>
<dbReference type="InterPro" id="IPR038087">
    <property type="entry name" value="RNAP_delta_N_dom_sf"/>
</dbReference>
<protein>
    <recommendedName>
        <fullName evidence="2">HTH HARE-type domain-containing protein</fullName>
    </recommendedName>
</protein>
<dbReference type="PRINTS" id="PR00046">
    <property type="entry name" value="SIGMA70FCT"/>
</dbReference>
<evidence type="ECO:0000256" key="1">
    <source>
        <dbReference type="ARBA" id="ARBA00023163"/>
    </source>
</evidence>
<dbReference type="AlphaFoldDB" id="A0A1G2CDT2"/>
<dbReference type="InterPro" id="IPR007630">
    <property type="entry name" value="RNA_pol_sigma70_r4"/>
</dbReference>
<dbReference type="GO" id="GO:0006352">
    <property type="term" value="P:DNA-templated transcription initiation"/>
    <property type="evidence" value="ECO:0007669"/>
    <property type="project" value="InterPro"/>
</dbReference>
<dbReference type="GO" id="GO:0003700">
    <property type="term" value="F:DNA-binding transcription factor activity"/>
    <property type="evidence" value="ECO:0007669"/>
    <property type="project" value="InterPro"/>
</dbReference>
<evidence type="ECO:0000313" key="3">
    <source>
        <dbReference type="EMBL" id="OGY98587.1"/>
    </source>
</evidence>
<proteinExistence type="predicted"/>
<gene>
    <name evidence="3" type="ORF">A2855_01930</name>
</gene>
<dbReference type="InterPro" id="IPR007759">
    <property type="entry name" value="Asxl_HARE-HTH"/>
</dbReference>
<dbReference type="InterPro" id="IPR050239">
    <property type="entry name" value="Sigma-70_RNA_pol_init_factors"/>
</dbReference>